<comment type="caution">
    <text evidence="10">The sequence shown here is derived from an EMBL/GenBank/DDBJ whole genome shotgun (WGS) entry which is preliminary data.</text>
</comment>
<sequence length="71" mass="7988">MIVCVCHRVSDKEIHHHASEGKSFEDIQIDLGVATQCGRCEDCARDVVERCHANATMVHGAWKTITMTRHL</sequence>
<evidence type="ECO:0000256" key="5">
    <source>
        <dbReference type="ARBA" id="ARBA00023004"/>
    </source>
</evidence>
<keyword evidence="3" id="KW-0479">Metal-binding</keyword>
<evidence type="ECO:0000256" key="1">
    <source>
        <dbReference type="ARBA" id="ARBA00022448"/>
    </source>
</evidence>
<gene>
    <name evidence="10" type="ORF">RAE19_01655</name>
</gene>
<evidence type="ECO:0000256" key="2">
    <source>
        <dbReference type="ARBA" id="ARBA00022714"/>
    </source>
</evidence>
<name>A0ABU3KI60_9BURK</name>
<evidence type="ECO:0000313" key="10">
    <source>
        <dbReference type="EMBL" id="MDT7517459.1"/>
    </source>
</evidence>
<evidence type="ECO:0000313" key="11">
    <source>
        <dbReference type="Proteomes" id="UP001321700"/>
    </source>
</evidence>
<keyword evidence="1" id="KW-0813">Transport</keyword>
<evidence type="ECO:0000256" key="4">
    <source>
        <dbReference type="ARBA" id="ARBA00022982"/>
    </source>
</evidence>
<protein>
    <recommendedName>
        <fullName evidence="7">Bacterioferritin-associated ferredoxin</fullName>
    </recommendedName>
</protein>
<keyword evidence="2" id="KW-0001">2Fe-2S</keyword>
<accession>A0ABU3KI60</accession>
<keyword evidence="4" id="KW-0249">Electron transport</keyword>
<dbReference type="Pfam" id="PF04324">
    <property type="entry name" value="Fer2_BFD"/>
    <property type="match status" value="1"/>
</dbReference>
<evidence type="ECO:0000256" key="7">
    <source>
        <dbReference type="ARBA" id="ARBA00039386"/>
    </source>
</evidence>
<dbReference type="RefSeq" id="WP_313873282.1">
    <property type="nucleotide sequence ID" value="NZ_JAVBIK010000001.1"/>
</dbReference>
<dbReference type="Proteomes" id="UP001321700">
    <property type="component" value="Unassembled WGS sequence"/>
</dbReference>
<dbReference type="InterPro" id="IPR041854">
    <property type="entry name" value="BFD-like_2Fe2S-bd_dom_sf"/>
</dbReference>
<dbReference type="InterPro" id="IPR007419">
    <property type="entry name" value="BFD-like_2Fe2S-bd_dom"/>
</dbReference>
<dbReference type="Gene3D" id="1.10.10.1100">
    <property type="entry name" value="BFD-like [2Fe-2S]-binding domain"/>
    <property type="match status" value="1"/>
</dbReference>
<evidence type="ECO:0000256" key="3">
    <source>
        <dbReference type="ARBA" id="ARBA00022723"/>
    </source>
</evidence>
<evidence type="ECO:0000256" key="8">
    <source>
        <dbReference type="ARBA" id="ARBA00046332"/>
    </source>
</evidence>
<keyword evidence="5" id="KW-0408">Iron</keyword>
<dbReference type="PANTHER" id="PTHR37424">
    <property type="entry name" value="BACTERIOFERRITIN-ASSOCIATED FERREDOXIN"/>
    <property type="match status" value="1"/>
</dbReference>
<feature type="domain" description="BFD-like [2Fe-2S]-binding" evidence="9">
    <location>
        <begin position="2"/>
        <end position="49"/>
    </location>
</feature>
<keyword evidence="6" id="KW-0411">Iron-sulfur</keyword>
<proteinExistence type="inferred from homology"/>
<dbReference type="PANTHER" id="PTHR37424:SF1">
    <property type="entry name" value="BACTERIOFERRITIN-ASSOCIATED FERREDOXIN"/>
    <property type="match status" value="1"/>
</dbReference>
<dbReference type="InterPro" id="IPR052371">
    <property type="entry name" value="BFD-associated_ferredoxin"/>
</dbReference>
<reference evidence="10 11" key="1">
    <citation type="submission" date="2023-08" db="EMBL/GenBank/DDBJ databases">
        <title>Rhodoferax potami sp. nov. and Rhodoferax mekongensis sp. nov., isolated from the Mekong River in Thailand.</title>
        <authorList>
            <person name="Kitikhun S."/>
            <person name="Charoenyingcharoen P."/>
            <person name="Siriarchawattana P."/>
            <person name="Likhitrattanapisal S."/>
            <person name="Nilsakha T."/>
            <person name="Chanpet A."/>
            <person name="Rattanawaree P."/>
            <person name="Ingsriswang S."/>
        </authorList>
    </citation>
    <scope>NUCLEOTIDE SEQUENCE [LARGE SCALE GENOMIC DNA]</scope>
    <source>
        <strain evidence="10 11">TBRC 17660</strain>
    </source>
</reference>
<organism evidence="10 11">
    <name type="scientific">Rhodoferax potami</name>
    <dbReference type="NCBI Taxonomy" id="3068338"/>
    <lineage>
        <taxon>Bacteria</taxon>
        <taxon>Pseudomonadati</taxon>
        <taxon>Pseudomonadota</taxon>
        <taxon>Betaproteobacteria</taxon>
        <taxon>Burkholderiales</taxon>
        <taxon>Comamonadaceae</taxon>
        <taxon>Rhodoferax</taxon>
    </lineage>
</organism>
<comment type="similarity">
    <text evidence="8">Belongs to the Bfd family.</text>
</comment>
<evidence type="ECO:0000256" key="6">
    <source>
        <dbReference type="ARBA" id="ARBA00023014"/>
    </source>
</evidence>
<evidence type="ECO:0000259" key="9">
    <source>
        <dbReference type="Pfam" id="PF04324"/>
    </source>
</evidence>
<keyword evidence="11" id="KW-1185">Reference proteome</keyword>
<dbReference type="EMBL" id="JAVBIK010000001">
    <property type="protein sequence ID" value="MDT7517459.1"/>
    <property type="molecule type" value="Genomic_DNA"/>
</dbReference>